<evidence type="ECO:0000313" key="3">
    <source>
        <dbReference type="EMBL" id="KAK4203392.1"/>
    </source>
</evidence>
<dbReference type="EMBL" id="MU863889">
    <property type="protein sequence ID" value="KAK4203392.1"/>
    <property type="molecule type" value="Genomic_DNA"/>
</dbReference>
<proteinExistence type="predicted"/>
<dbReference type="InterPro" id="IPR036047">
    <property type="entry name" value="F-box-like_dom_sf"/>
</dbReference>
<feature type="compositionally biased region" description="Basic and acidic residues" evidence="1">
    <location>
        <begin position="557"/>
        <end position="575"/>
    </location>
</feature>
<evidence type="ECO:0000259" key="2">
    <source>
        <dbReference type="PROSITE" id="PS50181"/>
    </source>
</evidence>
<evidence type="ECO:0000256" key="1">
    <source>
        <dbReference type="SAM" id="MobiDB-lite"/>
    </source>
</evidence>
<dbReference type="SMART" id="SM00256">
    <property type="entry name" value="FBOX"/>
    <property type="match status" value="1"/>
</dbReference>
<reference evidence="3" key="2">
    <citation type="submission" date="2023-05" db="EMBL/GenBank/DDBJ databases">
        <authorList>
            <consortium name="Lawrence Berkeley National Laboratory"/>
            <person name="Steindorff A."/>
            <person name="Hensen N."/>
            <person name="Bonometti L."/>
            <person name="Westerberg I."/>
            <person name="Brannstrom I.O."/>
            <person name="Guillou S."/>
            <person name="Cros-Aarteil S."/>
            <person name="Calhoun S."/>
            <person name="Haridas S."/>
            <person name="Kuo A."/>
            <person name="Mondo S."/>
            <person name="Pangilinan J."/>
            <person name="Riley R."/>
            <person name="Labutti K."/>
            <person name="Andreopoulos B."/>
            <person name="Lipzen A."/>
            <person name="Chen C."/>
            <person name="Yanf M."/>
            <person name="Daum C."/>
            <person name="Ng V."/>
            <person name="Clum A."/>
            <person name="Ohm R."/>
            <person name="Martin F."/>
            <person name="Silar P."/>
            <person name="Natvig D."/>
            <person name="Lalanne C."/>
            <person name="Gautier V."/>
            <person name="Ament-Velasquez S.L."/>
            <person name="Kruys A."/>
            <person name="Hutchinson M.I."/>
            <person name="Powell A.J."/>
            <person name="Barry K."/>
            <person name="Miller A.N."/>
            <person name="Grigoriev I.V."/>
            <person name="Debuchy R."/>
            <person name="Gladieux P."/>
            <person name="Thoren M.H."/>
            <person name="Johannesson H."/>
        </authorList>
    </citation>
    <scope>NUCLEOTIDE SEQUENCE</scope>
    <source>
        <strain evidence="3">CBS 315.58</strain>
    </source>
</reference>
<keyword evidence="4" id="KW-1185">Reference proteome</keyword>
<dbReference type="CDD" id="cd09917">
    <property type="entry name" value="F-box_SF"/>
    <property type="match status" value="1"/>
</dbReference>
<organism evidence="3 4">
    <name type="scientific">Triangularia verruculosa</name>
    <dbReference type="NCBI Taxonomy" id="2587418"/>
    <lineage>
        <taxon>Eukaryota</taxon>
        <taxon>Fungi</taxon>
        <taxon>Dikarya</taxon>
        <taxon>Ascomycota</taxon>
        <taxon>Pezizomycotina</taxon>
        <taxon>Sordariomycetes</taxon>
        <taxon>Sordariomycetidae</taxon>
        <taxon>Sordariales</taxon>
        <taxon>Podosporaceae</taxon>
        <taxon>Triangularia</taxon>
    </lineage>
</organism>
<reference evidence="3" key="1">
    <citation type="journal article" date="2023" name="Mol. Phylogenet. Evol.">
        <title>Genome-scale phylogeny and comparative genomics of the fungal order Sordariales.</title>
        <authorList>
            <person name="Hensen N."/>
            <person name="Bonometti L."/>
            <person name="Westerberg I."/>
            <person name="Brannstrom I.O."/>
            <person name="Guillou S."/>
            <person name="Cros-Aarteil S."/>
            <person name="Calhoun S."/>
            <person name="Haridas S."/>
            <person name="Kuo A."/>
            <person name="Mondo S."/>
            <person name="Pangilinan J."/>
            <person name="Riley R."/>
            <person name="LaButti K."/>
            <person name="Andreopoulos B."/>
            <person name="Lipzen A."/>
            <person name="Chen C."/>
            <person name="Yan M."/>
            <person name="Daum C."/>
            <person name="Ng V."/>
            <person name="Clum A."/>
            <person name="Steindorff A."/>
            <person name="Ohm R.A."/>
            <person name="Martin F."/>
            <person name="Silar P."/>
            <person name="Natvig D.O."/>
            <person name="Lalanne C."/>
            <person name="Gautier V."/>
            <person name="Ament-Velasquez S.L."/>
            <person name="Kruys A."/>
            <person name="Hutchinson M.I."/>
            <person name="Powell A.J."/>
            <person name="Barry K."/>
            <person name="Miller A.N."/>
            <person name="Grigoriev I.V."/>
            <person name="Debuchy R."/>
            <person name="Gladieux P."/>
            <person name="Hiltunen Thoren M."/>
            <person name="Johannesson H."/>
        </authorList>
    </citation>
    <scope>NUCLEOTIDE SEQUENCE</scope>
    <source>
        <strain evidence="3">CBS 315.58</strain>
    </source>
</reference>
<dbReference type="AlphaFoldDB" id="A0AAN7AYP9"/>
<dbReference type="SUPFAM" id="SSF81383">
    <property type="entry name" value="F-box domain"/>
    <property type="match status" value="1"/>
</dbReference>
<feature type="domain" description="F-box" evidence="2">
    <location>
        <begin position="1"/>
        <end position="44"/>
    </location>
</feature>
<dbReference type="Proteomes" id="UP001303160">
    <property type="component" value="Unassembled WGS sequence"/>
</dbReference>
<protein>
    <recommendedName>
        <fullName evidence="2">F-box domain-containing protein</fullName>
    </recommendedName>
</protein>
<name>A0AAN7AYP9_9PEZI</name>
<dbReference type="PROSITE" id="PS50181">
    <property type="entry name" value="FBOX"/>
    <property type="match status" value="1"/>
</dbReference>
<dbReference type="Pfam" id="PF12937">
    <property type="entry name" value="F-box-like"/>
    <property type="match status" value="1"/>
</dbReference>
<dbReference type="InterPro" id="IPR001810">
    <property type="entry name" value="F-box_dom"/>
</dbReference>
<gene>
    <name evidence="3" type="ORF">QBC40DRAFT_317097</name>
</gene>
<sequence length="688" mass="77490">MFEHLPEELLRQVSKGLSIQDLKSLSLVSKTFHAIWSHRFWNKLCVNTAGPTDRPSSVNISRIEQCALALQNATRSTQNVVDLVFRRDTRWKLWDYENEEDWPNVACLHRQPPPGDSHLWKASQRAAPVAGFSGDVWSLRNRRCIVASIERMEEQPDPDPMDDIALATQSVIERVPAGQLQSFTWDLAACIPQAVLDILFQTQPQLESISVTSDACCMAAGEILPLPFRQLKRIIWNSLPRSHIVPVQKLLETNRGHLHDLQIENLADGCSFEELLYGGEGCDDISHGGCANECHRELVANPAVLFPSLTTLSLRGIVLTESIDRAFKISSLRALTLRQCTRLSEFLKRTMATNSCLQLKTFEFKSNHGSGDDGGEEETNTVNNLLLSFEGLENLFIGFTKDIYRLPPGDSDDLHPLWGTVGHHGSTLKKLVIHRRGVWRGQSCTMGLIQRNFDDVLDIGGGLDIREPIINMWRLDPFSNPLSTLPNLECLGLPCAVTDWSDPGTSLANTRPGVRSEPLFPFTSTSRRLKLLHLRQTGSGLKTTGSRAFKPTGRPARPGERRANPDNNTRDTEDRDLTVAFTPAEVKSMLNPEFTRFLNWIFGREGIRSLEAVAFGDFANGHLSGKYLHNMFACRSSDKLWKYQVFDCRDKAHQHEWRDMADNHADFLESCPVGPRVEHWGHGSRYHF</sequence>
<evidence type="ECO:0000313" key="4">
    <source>
        <dbReference type="Proteomes" id="UP001303160"/>
    </source>
</evidence>
<comment type="caution">
    <text evidence="3">The sequence shown here is derived from an EMBL/GenBank/DDBJ whole genome shotgun (WGS) entry which is preliminary data.</text>
</comment>
<feature type="region of interest" description="Disordered" evidence="1">
    <location>
        <begin position="540"/>
        <end position="575"/>
    </location>
</feature>
<accession>A0AAN7AYP9</accession>